<proteinExistence type="predicted"/>
<sequence precursor="true">MKAYHAILVFVGVLGSASALRATDLMEAPGVDSFSSDYQNPTLFALAPGSNFVSGQVGRIVDEFTDSGALLENGADAGTDGDYFRLIVPGGYRLEQIFVNRYNDFGRGFAAYAPGDAFAPPVDLGGGNVFYPFADAALFDGATDFEPLPPNPLFRGGHLPVDPGDGGFNVDFLPAGSYALLIQENQISTVDYELHFVVTAVPEPASAPLALLLLLGACARRRRSARQTRQAASAEPAARHSLS</sequence>
<evidence type="ECO:0000256" key="1">
    <source>
        <dbReference type="SAM" id="SignalP"/>
    </source>
</evidence>
<dbReference type="Proteomes" id="UP000317429">
    <property type="component" value="Chromosome"/>
</dbReference>
<evidence type="ECO:0008006" key="4">
    <source>
        <dbReference type="Google" id="ProtNLM"/>
    </source>
</evidence>
<feature type="signal peptide" evidence="1">
    <location>
        <begin position="1"/>
        <end position="21"/>
    </location>
</feature>
<accession>A0A518DDV3</accession>
<evidence type="ECO:0000313" key="3">
    <source>
        <dbReference type="Proteomes" id="UP000317429"/>
    </source>
</evidence>
<name>A0A518DDV3_9BACT</name>
<keyword evidence="3" id="KW-1185">Reference proteome</keyword>
<dbReference type="KEGG" id="pnd:Pla175_30460"/>
<gene>
    <name evidence="2" type="ORF">Pla175_30460</name>
</gene>
<reference evidence="2 3" key="1">
    <citation type="submission" date="2019-02" db="EMBL/GenBank/DDBJ databases">
        <title>Deep-cultivation of Planctomycetes and their phenomic and genomic characterization uncovers novel biology.</title>
        <authorList>
            <person name="Wiegand S."/>
            <person name="Jogler M."/>
            <person name="Boedeker C."/>
            <person name="Pinto D."/>
            <person name="Vollmers J."/>
            <person name="Rivas-Marin E."/>
            <person name="Kohn T."/>
            <person name="Peeters S.H."/>
            <person name="Heuer A."/>
            <person name="Rast P."/>
            <person name="Oberbeckmann S."/>
            <person name="Bunk B."/>
            <person name="Jeske O."/>
            <person name="Meyerdierks A."/>
            <person name="Storesund J.E."/>
            <person name="Kallscheuer N."/>
            <person name="Luecker S."/>
            <person name="Lage O.M."/>
            <person name="Pohl T."/>
            <person name="Merkel B.J."/>
            <person name="Hornburger P."/>
            <person name="Mueller R.-W."/>
            <person name="Bruemmer F."/>
            <person name="Labrenz M."/>
            <person name="Spormann A.M."/>
            <person name="Op den Camp H."/>
            <person name="Overmann J."/>
            <person name="Amann R."/>
            <person name="Jetten M.S.M."/>
            <person name="Mascher T."/>
            <person name="Medema M.H."/>
            <person name="Devos D.P."/>
            <person name="Kaster A.-K."/>
            <person name="Ovreas L."/>
            <person name="Rohde M."/>
            <person name="Galperin M.Y."/>
            <person name="Jogler C."/>
        </authorList>
    </citation>
    <scope>NUCLEOTIDE SEQUENCE [LARGE SCALE GENOMIC DNA]</scope>
    <source>
        <strain evidence="2 3">Pla175</strain>
    </source>
</reference>
<keyword evidence="1" id="KW-0732">Signal</keyword>
<protein>
    <recommendedName>
        <fullName evidence="4">PEP-CTERM protein-sorting domain-containing protein</fullName>
    </recommendedName>
</protein>
<feature type="chain" id="PRO_5022035143" description="PEP-CTERM protein-sorting domain-containing protein" evidence="1">
    <location>
        <begin position="22"/>
        <end position="243"/>
    </location>
</feature>
<dbReference type="AlphaFoldDB" id="A0A518DDV3"/>
<evidence type="ECO:0000313" key="2">
    <source>
        <dbReference type="EMBL" id="QDU89653.1"/>
    </source>
</evidence>
<organism evidence="2 3">
    <name type="scientific">Pirellulimonas nuda</name>
    <dbReference type="NCBI Taxonomy" id="2528009"/>
    <lineage>
        <taxon>Bacteria</taxon>
        <taxon>Pseudomonadati</taxon>
        <taxon>Planctomycetota</taxon>
        <taxon>Planctomycetia</taxon>
        <taxon>Pirellulales</taxon>
        <taxon>Lacipirellulaceae</taxon>
        <taxon>Pirellulimonas</taxon>
    </lineage>
</organism>
<dbReference type="EMBL" id="CP036291">
    <property type="protein sequence ID" value="QDU89653.1"/>
    <property type="molecule type" value="Genomic_DNA"/>
</dbReference>